<keyword evidence="2" id="KW-0472">Membrane</keyword>
<dbReference type="InterPro" id="IPR039448">
    <property type="entry name" value="Beta_helix"/>
</dbReference>
<feature type="transmembrane region" description="Helical" evidence="2">
    <location>
        <begin position="50"/>
        <end position="67"/>
    </location>
</feature>
<keyword evidence="2" id="KW-1133">Transmembrane helix</keyword>
<accession>A0A7S3ZC98</accession>
<reference evidence="4" key="1">
    <citation type="submission" date="2021-01" db="EMBL/GenBank/DDBJ databases">
        <authorList>
            <person name="Corre E."/>
            <person name="Pelletier E."/>
            <person name="Niang G."/>
            <person name="Scheremetjew M."/>
            <person name="Finn R."/>
            <person name="Kale V."/>
            <person name="Holt S."/>
            <person name="Cochrane G."/>
            <person name="Meng A."/>
            <person name="Brown T."/>
            <person name="Cohen L."/>
        </authorList>
    </citation>
    <scope>NUCLEOTIDE SEQUENCE</scope>
    <source>
        <strain evidence="4">CCCM811</strain>
    </source>
</reference>
<dbReference type="AlphaFoldDB" id="A0A7S3ZC98"/>
<dbReference type="Gene3D" id="2.160.20.10">
    <property type="entry name" value="Single-stranded right-handed beta-helix, Pectin lyase-like"/>
    <property type="match status" value="1"/>
</dbReference>
<dbReference type="SUPFAM" id="SSF51126">
    <property type="entry name" value="Pectin lyase-like"/>
    <property type="match status" value="1"/>
</dbReference>
<feature type="region of interest" description="Disordered" evidence="1">
    <location>
        <begin position="251"/>
        <end position="272"/>
    </location>
</feature>
<evidence type="ECO:0000259" key="3">
    <source>
        <dbReference type="Pfam" id="PF13229"/>
    </source>
</evidence>
<dbReference type="InterPro" id="IPR011050">
    <property type="entry name" value="Pectin_lyase_fold/virulence"/>
</dbReference>
<feature type="domain" description="Right handed beta helix" evidence="3">
    <location>
        <begin position="275"/>
        <end position="410"/>
    </location>
</feature>
<sequence>MKGSPRHTRRPAAPARVAMPTSLFPSIQINLRTCSAAIGSVCAISSDPEFFAGALTLVIGSALAFILRGRNAGLYASAASLVIILVSTLAFSGGQDQDGDSVGAAPSPSRSGSRTASRRGSFSVARRKALEIEDVLVYILHLLPLRDRAVLSTASRAARDAYLSPGLWAKVIVPDMVPNIDTAVKAIPRALYRLCPDFTPRVLVRPGVYWEGGPRNRLSVFFQRRPSGVFVDRRVSIEKYPNAAKAHGTPTLGGCGAHSSAKTKAGPGERSDNEVHIRSIAGEAITIAAGADGTRLVGLNVSIDAFSSHGIAIYADDVEVSRCRISAKGTNACGVLLTGRALQGRVEGCEIDSCGGSGILLAYGAGPLTVDRCHIHKNRWSGIGAFAGSSLRLKSSKITDNALFAIGAAVDVSCEVDGKNEMKMNGRGDTIYRYLAYEPLMASS</sequence>
<evidence type="ECO:0000256" key="2">
    <source>
        <dbReference type="SAM" id="Phobius"/>
    </source>
</evidence>
<name>A0A7S3ZC98_9EUKA</name>
<dbReference type="EMBL" id="HBIV01043787">
    <property type="protein sequence ID" value="CAE0678959.1"/>
    <property type="molecule type" value="Transcribed_RNA"/>
</dbReference>
<organism evidence="4">
    <name type="scientific">Lotharella globosa</name>
    <dbReference type="NCBI Taxonomy" id="91324"/>
    <lineage>
        <taxon>Eukaryota</taxon>
        <taxon>Sar</taxon>
        <taxon>Rhizaria</taxon>
        <taxon>Cercozoa</taxon>
        <taxon>Chlorarachniophyceae</taxon>
        <taxon>Lotharella</taxon>
    </lineage>
</organism>
<gene>
    <name evidence="4" type="ORF">LGLO00237_LOCUS30741</name>
</gene>
<feature type="transmembrane region" description="Helical" evidence="2">
    <location>
        <begin position="74"/>
        <end position="92"/>
    </location>
</feature>
<dbReference type="InterPro" id="IPR012334">
    <property type="entry name" value="Pectin_lyas_fold"/>
</dbReference>
<feature type="region of interest" description="Disordered" evidence="1">
    <location>
        <begin position="97"/>
        <end position="118"/>
    </location>
</feature>
<keyword evidence="2" id="KW-0812">Transmembrane</keyword>
<dbReference type="Pfam" id="PF13229">
    <property type="entry name" value="Beta_helix"/>
    <property type="match status" value="1"/>
</dbReference>
<evidence type="ECO:0000313" key="4">
    <source>
        <dbReference type="EMBL" id="CAE0678959.1"/>
    </source>
</evidence>
<evidence type="ECO:0000256" key="1">
    <source>
        <dbReference type="SAM" id="MobiDB-lite"/>
    </source>
</evidence>
<proteinExistence type="predicted"/>
<protein>
    <recommendedName>
        <fullName evidence="3">Right handed beta helix domain-containing protein</fullName>
    </recommendedName>
</protein>